<dbReference type="HOGENOM" id="CLU_1293515_0_0_0"/>
<dbReference type="STRING" id="756272.Plabr_2564"/>
<proteinExistence type="predicted"/>
<sequence length="213" mass="22907">MQREWLAKAYHTGSGLTKIPVPISACCPQLPCQNRKNRMSEQELQSLAIRLSAVLQQSAGSDSEEEASTGTLAADVMQLINGWAVGAWKVAGDQLLQLSFAADKQFDAQVAADFVEATRKVPLAETTLGIVNAVVNRRSAWARATELEGDLRRSAGWLGRFEAACSLSCPLTDAQGVPVGVLAVSWKELVDGTDPRYQTLEHLAAAVSERIGN</sequence>
<dbReference type="KEGG" id="pbs:Plabr_2564"/>
<organism evidence="1 2">
    <name type="scientific">Rubinisphaera brasiliensis (strain ATCC 49424 / DSM 5305 / JCM 21570 / IAM 15109 / NBRC 103401 / IFAM 1448)</name>
    <name type="common">Planctomyces brasiliensis</name>
    <dbReference type="NCBI Taxonomy" id="756272"/>
    <lineage>
        <taxon>Bacteria</taxon>
        <taxon>Pseudomonadati</taxon>
        <taxon>Planctomycetota</taxon>
        <taxon>Planctomycetia</taxon>
        <taxon>Planctomycetales</taxon>
        <taxon>Planctomycetaceae</taxon>
        <taxon>Rubinisphaera</taxon>
    </lineage>
</organism>
<protein>
    <recommendedName>
        <fullName evidence="3">GAF domain-containing protein</fullName>
    </recommendedName>
</protein>
<gene>
    <name evidence="1" type="ordered locus">Plabr_2564</name>
</gene>
<name>F0SQU3_RUBBR</name>
<dbReference type="AlphaFoldDB" id="F0SQU3"/>
<reference evidence="2" key="1">
    <citation type="submission" date="2011-02" db="EMBL/GenBank/DDBJ databases">
        <title>The complete genome of Planctomyces brasiliensis DSM 5305.</title>
        <authorList>
            <person name="Lucas S."/>
            <person name="Copeland A."/>
            <person name="Lapidus A."/>
            <person name="Bruce D."/>
            <person name="Goodwin L."/>
            <person name="Pitluck S."/>
            <person name="Kyrpides N."/>
            <person name="Mavromatis K."/>
            <person name="Pagani I."/>
            <person name="Ivanova N."/>
            <person name="Ovchinnikova G."/>
            <person name="Lu M."/>
            <person name="Detter J.C."/>
            <person name="Han C."/>
            <person name="Land M."/>
            <person name="Hauser L."/>
            <person name="Markowitz V."/>
            <person name="Cheng J.-F."/>
            <person name="Hugenholtz P."/>
            <person name="Woyke T."/>
            <person name="Wu D."/>
            <person name="Tindall B."/>
            <person name="Pomrenke H.G."/>
            <person name="Brambilla E."/>
            <person name="Klenk H.-P."/>
            <person name="Eisen J.A."/>
        </authorList>
    </citation>
    <scope>NUCLEOTIDE SEQUENCE [LARGE SCALE GENOMIC DNA]</scope>
    <source>
        <strain evidence="2">ATCC 49424 / DSM 5305 / JCM 21570 / NBRC 103401 / IFAM 1448</strain>
    </source>
</reference>
<evidence type="ECO:0000313" key="2">
    <source>
        <dbReference type="Proteomes" id="UP000006860"/>
    </source>
</evidence>
<evidence type="ECO:0000313" key="1">
    <source>
        <dbReference type="EMBL" id="ADY60164.1"/>
    </source>
</evidence>
<accession>F0SQU3</accession>
<evidence type="ECO:0008006" key="3">
    <source>
        <dbReference type="Google" id="ProtNLM"/>
    </source>
</evidence>
<dbReference type="Proteomes" id="UP000006860">
    <property type="component" value="Chromosome"/>
</dbReference>
<keyword evidence="2" id="KW-1185">Reference proteome</keyword>
<dbReference type="eggNOG" id="COG2203">
    <property type="taxonomic scope" value="Bacteria"/>
</dbReference>
<dbReference type="EMBL" id="CP002546">
    <property type="protein sequence ID" value="ADY60164.1"/>
    <property type="molecule type" value="Genomic_DNA"/>
</dbReference>